<dbReference type="KEGG" id="cci:CC1G_09237"/>
<dbReference type="RefSeq" id="XP_001838860.1">
    <property type="nucleotide sequence ID" value="XM_001838808.1"/>
</dbReference>
<gene>
    <name evidence="4" type="ORF">CC1G_09237</name>
</gene>
<dbReference type="PANTHER" id="PTHR10067">
    <property type="entry name" value="PHOSPHATIDYLSERINE DECARBOXYLASE"/>
    <property type="match status" value="1"/>
</dbReference>
<dbReference type="GeneID" id="6015455"/>
<dbReference type="Proteomes" id="UP000001861">
    <property type="component" value="Unassembled WGS sequence"/>
</dbReference>
<keyword evidence="5" id="KW-1185">Reference proteome</keyword>
<name>A8P521_COPC7</name>
<feature type="domain" description="L-tryptophan decarboxylase PsiD-like" evidence="3">
    <location>
        <begin position="81"/>
        <end position="216"/>
    </location>
</feature>
<keyword evidence="2" id="KW-0456">Lyase</keyword>
<dbReference type="InterPro" id="IPR022237">
    <property type="entry name" value="PsiD-like"/>
</dbReference>
<protein>
    <submittedName>
        <fullName evidence="4">Phosphatidylserine decarboxylase</fullName>
    </submittedName>
</protein>
<dbReference type="AlphaFoldDB" id="A8P521"/>
<dbReference type="GO" id="GO:0006646">
    <property type="term" value="P:phosphatidylethanolamine biosynthetic process"/>
    <property type="evidence" value="ECO:0007669"/>
    <property type="project" value="TreeGrafter"/>
</dbReference>
<accession>A8P521</accession>
<evidence type="ECO:0000256" key="2">
    <source>
        <dbReference type="ARBA" id="ARBA00023239"/>
    </source>
</evidence>
<evidence type="ECO:0000259" key="3">
    <source>
        <dbReference type="Pfam" id="PF12588"/>
    </source>
</evidence>
<dbReference type="OrthoDB" id="5973539at2759"/>
<keyword evidence="1" id="KW-0210">Decarboxylase</keyword>
<dbReference type="VEuPathDB" id="FungiDB:CC1G_09237"/>
<dbReference type="InterPro" id="IPR003817">
    <property type="entry name" value="PS_Dcarbxylase"/>
</dbReference>
<dbReference type="STRING" id="240176.A8P521"/>
<dbReference type="Pfam" id="PF12588">
    <property type="entry name" value="PSDC"/>
    <property type="match status" value="1"/>
</dbReference>
<dbReference type="GO" id="GO:0004609">
    <property type="term" value="F:phosphatidylserine decarboxylase activity"/>
    <property type="evidence" value="ECO:0007669"/>
    <property type="project" value="InterPro"/>
</dbReference>
<dbReference type="EMBL" id="AACS02000011">
    <property type="protein sequence ID" value="EAU82975.1"/>
    <property type="molecule type" value="Genomic_DNA"/>
</dbReference>
<dbReference type="InParanoid" id="A8P521"/>
<dbReference type="GO" id="GO:0005739">
    <property type="term" value="C:mitochondrion"/>
    <property type="evidence" value="ECO:0007669"/>
    <property type="project" value="TreeGrafter"/>
</dbReference>
<dbReference type="OMA" id="LIHSACE"/>
<proteinExistence type="predicted"/>
<reference evidence="4 5" key="1">
    <citation type="journal article" date="2010" name="Proc. Natl. Acad. Sci. U.S.A.">
        <title>Insights into evolution of multicellular fungi from the assembled chromosomes of the mushroom Coprinopsis cinerea (Coprinus cinereus).</title>
        <authorList>
            <person name="Stajich J.E."/>
            <person name="Wilke S.K."/>
            <person name="Ahren D."/>
            <person name="Au C.H."/>
            <person name="Birren B.W."/>
            <person name="Borodovsky M."/>
            <person name="Burns C."/>
            <person name="Canback B."/>
            <person name="Casselton L.A."/>
            <person name="Cheng C.K."/>
            <person name="Deng J."/>
            <person name="Dietrich F.S."/>
            <person name="Fargo D.C."/>
            <person name="Farman M.L."/>
            <person name="Gathman A.C."/>
            <person name="Goldberg J."/>
            <person name="Guigo R."/>
            <person name="Hoegger P.J."/>
            <person name="Hooker J.B."/>
            <person name="Huggins A."/>
            <person name="James T.Y."/>
            <person name="Kamada T."/>
            <person name="Kilaru S."/>
            <person name="Kodira C."/>
            <person name="Kues U."/>
            <person name="Kupfer D."/>
            <person name="Kwan H.S."/>
            <person name="Lomsadze A."/>
            <person name="Li W."/>
            <person name="Lilly W.W."/>
            <person name="Ma L.J."/>
            <person name="Mackey A.J."/>
            <person name="Manning G."/>
            <person name="Martin F."/>
            <person name="Muraguchi H."/>
            <person name="Natvig D.O."/>
            <person name="Palmerini H."/>
            <person name="Ramesh M.A."/>
            <person name="Rehmeyer C.J."/>
            <person name="Roe B.A."/>
            <person name="Shenoy N."/>
            <person name="Stanke M."/>
            <person name="Ter-Hovhannisyan V."/>
            <person name="Tunlid A."/>
            <person name="Velagapudi R."/>
            <person name="Vision T.J."/>
            <person name="Zeng Q."/>
            <person name="Zolan M.E."/>
            <person name="Pukkila P.J."/>
        </authorList>
    </citation>
    <scope>NUCLEOTIDE SEQUENCE [LARGE SCALE GENOMIC DNA]</scope>
    <source>
        <strain evidence="5">Okayama-7 / 130 / ATCC MYA-4618 / FGSC 9003</strain>
    </source>
</reference>
<evidence type="ECO:0000313" key="4">
    <source>
        <dbReference type="EMBL" id="EAU82975.1"/>
    </source>
</evidence>
<comment type="caution">
    <text evidence="4">The sequence shown here is derived from an EMBL/GenBank/DDBJ whole genome shotgun (WGS) entry which is preliminary data.</text>
</comment>
<sequence length="473" mass="52465">MGCNGLNGDSDKKSLNLYKLLATQTHMSSAKQPTYLRGAPKSRLSRYNGWLPARPEVYREFVHRHRQIGKDRRRAAAEHAPVIQKFSDTIRADPEMSALIDEVFIQAAKPPGLETLDNFEELLYAMDALVYAPPKYVLAKDESGNVIGEPVGVPMFFLFDLLSNTAAGYNLFHRPAFNVILKEVFDEWGCYLTTTDSNKSLNETDEGWFGPAALASLEEGRGDFNSTWICPDPTAPNRGFQSWDAFFTRQPQENARPVQAADDKSLIHNACESTTFNISYNVKKNDQFWLKTQAYSLHNMLNKDDNYADKFVGGTVYQAFLSPQDYHRWHAPVDGTIIDTVLVPGTYYGVLFDAGAEEGDPDLKPGDPHGAIIRSQAYLTTTAARALIYIQADNPDIGLMCFIGIGMGEVSTCEVTVKKGDRVKTGNEIGMFHFGGSSHAMIFGPQAKLTFADVVQVDQHHLVNSILAQATEA</sequence>
<organism evidence="4 5">
    <name type="scientific">Coprinopsis cinerea (strain Okayama-7 / 130 / ATCC MYA-4618 / FGSC 9003)</name>
    <name type="common">Inky cap fungus</name>
    <name type="synonym">Hormographiella aspergillata</name>
    <dbReference type="NCBI Taxonomy" id="240176"/>
    <lineage>
        <taxon>Eukaryota</taxon>
        <taxon>Fungi</taxon>
        <taxon>Dikarya</taxon>
        <taxon>Basidiomycota</taxon>
        <taxon>Agaricomycotina</taxon>
        <taxon>Agaricomycetes</taxon>
        <taxon>Agaricomycetidae</taxon>
        <taxon>Agaricales</taxon>
        <taxon>Agaricineae</taxon>
        <taxon>Psathyrellaceae</taxon>
        <taxon>Coprinopsis</taxon>
    </lineage>
</organism>
<evidence type="ECO:0000313" key="5">
    <source>
        <dbReference type="Proteomes" id="UP000001861"/>
    </source>
</evidence>
<dbReference type="PANTHER" id="PTHR10067:SF9">
    <property type="entry name" value="PHOSPHATIDYLSERINE DECARBOXYLASE FAMILY PROTEIN (AFU_ORTHOLOGUE AFUA_7G01730)"/>
    <property type="match status" value="1"/>
</dbReference>
<dbReference type="Pfam" id="PF02666">
    <property type="entry name" value="PS_Dcarbxylase"/>
    <property type="match status" value="1"/>
</dbReference>
<evidence type="ECO:0000256" key="1">
    <source>
        <dbReference type="ARBA" id="ARBA00022793"/>
    </source>
</evidence>
<dbReference type="eggNOG" id="KOG2419">
    <property type="taxonomic scope" value="Eukaryota"/>
</dbReference>